<dbReference type="InterPro" id="IPR052552">
    <property type="entry name" value="YeaO-like"/>
</dbReference>
<dbReference type="Pfam" id="PF22752">
    <property type="entry name" value="DUF488-N3i"/>
    <property type="match status" value="1"/>
</dbReference>
<dbReference type="eggNOG" id="COG3189">
    <property type="taxonomic scope" value="Bacteria"/>
</dbReference>
<gene>
    <name evidence="1" type="ORF">PBF_02245</name>
</gene>
<organism evidence="1 2">
    <name type="scientific">Cytobacillus firmus DS1</name>
    <dbReference type="NCBI Taxonomy" id="1307436"/>
    <lineage>
        <taxon>Bacteria</taxon>
        <taxon>Bacillati</taxon>
        <taxon>Bacillota</taxon>
        <taxon>Bacilli</taxon>
        <taxon>Bacillales</taxon>
        <taxon>Bacillaceae</taxon>
        <taxon>Cytobacillus</taxon>
    </lineage>
</organism>
<dbReference type="OrthoDB" id="9790745at2"/>
<dbReference type="PANTHER" id="PTHR36849">
    <property type="entry name" value="CYTOPLASMIC PROTEIN-RELATED"/>
    <property type="match status" value="1"/>
</dbReference>
<name>W7LLZ7_CYTFI</name>
<comment type="caution">
    <text evidence="1">The sequence shown here is derived from an EMBL/GenBank/DDBJ whole genome shotgun (WGS) entry which is preliminary data.</text>
</comment>
<evidence type="ECO:0008006" key="3">
    <source>
        <dbReference type="Google" id="ProtNLM"/>
    </source>
</evidence>
<evidence type="ECO:0000313" key="2">
    <source>
        <dbReference type="Proteomes" id="UP000019270"/>
    </source>
</evidence>
<dbReference type="RefSeq" id="WP_035326527.1">
    <property type="nucleotide sequence ID" value="NZ_APVL01000001.1"/>
</dbReference>
<accession>W7LLZ7</accession>
<dbReference type="AlphaFoldDB" id="W7LLZ7"/>
<reference evidence="2" key="1">
    <citation type="submission" date="2013-03" db="EMBL/GenBank/DDBJ databases">
        <title>Draft genome sequence of Bacillus firmus DS1.</title>
        <authorList>
            <person name="Peng D."/>
            <person name="Zhu L."/>
            <person name="Sun M."/>
        </authorList>
    </citation>
    <scope>NUCLEOTIDE SEQUENCE [LARGE SCALE GENOMIC DNA]</scope>
    <source>
        <strain evidence="2">DS1</strain>
    </source>
</reference>
<dbReference type="EMBL" id="APVL01000001">
    <property type="protein sequence ID" value="EWG13204.1"/>
    <property type="molecule type" value="Genomic_DNA"/>
</dbReference>
<reference evidence="1 2" key="2">
    <citation type="journal article" date="2016" name="Sci. Rep.">
        <title>A novel serine protease, Sep1, from Bacillus firmus DS-1 has nematicidal activity and degrades multiple intestinal-associated nematode proteins.</title>
        <authorList>
            <person name="Geng C."/>
            <person name="Nie X."/>
            <person name="Tang Z."/>
            <person name="Zhang Y."/>
            <person name="Lin J."/>
            <person name="Sun M."/>
            <person name="Peng D."/>
        </authorList>
    </citation>
    <scope>NUCLEOTIDE SEQUENCE [LARGE SCALE GENOMIC DNA]</scope>
    <source>
        <strain evidence="1 2">DS1</strain>
    </source>
</reference>
<evidence type="ECO:0000313" key="1">
    <source>
        <dbReference type="EMBL" id="EWG13204.1"/>
    </source>
</evidence>
<proteinExistence type="predicted"/>
<dbReference type="PANTHER" id="PTHR36849:SF1">
    <property type="entry name" value="CYTOPLASMIC PROTEIN"/>
    <property type="match status" value="1"/>
</dbReference>
<sequence>MTGIFIKRIYDPYDEEDGYRVLIDRLWPRGIKKEDARLSAWEKEAAPSNELRKAFNHKPELFEEFREKYLAELRTQDDKIRKLDELARMSKKQSVTLLYAAKDPIHNHAKVLCEEIMRRDV</sequence>
<protein>
    <recommendedName>
        <fullName evidence="3">Uroporphyrin-III C-methyltransferase</fullName>
    </recommendedName>
</protein>
<dbReference type="Proteomes" id="UP000019270">
    <property type="component" value="Unassembled WGS sequence"/>
</dbReference>
<dbReference type="PATRIC" id="fig|1307436.3.peg.494"/>